<evidence type="ECO:0000313" key="3">
    <source>
        <dbReference type="EMBL" id="CAH1190994.1"/>
    </source>
</evidence>
<dbReference type="PROSITE" id="PS50995">
    <property type="entry name" value="HTH_MARR_2"/>
    <property type="match status" value="1"/>
</dbReference>
<protein>
    <recommendedName>
        <fullName evidence="2">HTH marR-type domain-containing protein</fullName>
    </recommendedName>
</protein>
<dbReference type="InterPro" id="IPR000835">
    <property type="entry name" value="HTH_MarR-typ"/>
</dbReference>
<dbReference type="PANTHER" id="PTHR33164">
    <property type="entry name" value="TRANSCRIPTIONAL REGULATOR, MARR FAMILY"/>
    <property type="match status" value="1"/>
</dbReference>
<dbReference type="InterPro" id="IPR036390">
    <property type="entry name" value="WH_DNA-bd_sf"/>
</dbReference>
<dbReference type="SMART" id="SM00347">
    <property type="entry name" value="HTH_MARR"/>
    <property type="match status" value="1"/>
</dbReference>
<evidence type="ECO:0000259" key="2">
    <source>
        <dbReference type="PROSITE" id="PS50995"/>
    </source>
</evidence>
<keyword evidence="1" id="KW-0238">DNA-binding</keyword>
<evidence type="ECO:0000256" key="1">
    <source>
        <dbReference type="ARBA" id="ARBA00023125"/>
    </source>
</evidence>
<dbReference type="InterPro" id="IPR039422">
    <property type="entry name" value="MarR/SlyA-like"/>
</dbReference>
<feature type="domain" description="HTH marR-type" evidence="2">
    <location>
        <begin position="7"/>
        <end position="141"/>
    </location>
</feature>
<sequence>MIDPEHTIEVYHSYFKIARQLKRLAHQSAASLGLTVHQIGVLNSIHENPGQTQKEVTERLVFAKSRVSLHIDSLTEKGLVSRITSEQDRRETKLYLTSEGEALCRRYNEEAFSFKMLSSALEQFPEEDIESLLRMNKQLLAHLMQVQDQ</sequence>
<dbReference type="PANTHER" id="PTHR33164:SF57">
    <property type="entry name" value="MARR-FAMILY TRANSCRIPTIONAL REGULATOR"/>
    <property type="match status" value="1"/>
</dbReference>
<organism evidence="3 4">
    <name type="scientific">Paenibacillus auburnensis</name>
    <dbReference type="NCBI Taxonomy" id="2905649"/>
    <lineage>
        <taxon>Bacteria</taxon>
        <taxon>Bacillati</taxon>
        <taxon>Bacillota</taxon>
        <taxon>Bacilli</taxon>
        <taxon>Bacillales</taxon>
        <taxon>Paenibacillaceae</taxon>
        <taxon>Paenibacillus</taxon>
    </lineage>
</organism>
<proteinExistence type="predicted"/>
<accession>A0ABM9BQ79</accession>
<dbReference type="PRINTS" id="PR00598">
    <property type="entry name" value="HTHMARR"/>
</dbReference>
<evidence type="ECO:0000313" key="4">
    <source>
        <dbReference type="Proteomes" id="UP000838324"/>
    </source>
</evidence>
<comment type="caution">
    <text evidence="3">The sequence shown here is derived from an EMBL/GenBank/DDBJ whole genome shotgun (WGS) entry which is preliminary data.</text>
</comment>
<keyword evidence="4" id="KW-1185">Reference proteome</keyword>
<dbReference type="SUPFAM" id="SSF46785">
    <property type="entry name" value="Winged helix' DNA-binding domain"/>
    <property type="match status" value="1"/>
</dbReference>
<dbReference type="EMBL" id="CAKMMG010000001">
    <property type="protein sequence ID" value="CAH1190994.1"/>
    <property type="molecule type" value="Genomic_DNA"/>
</dbReference>
<dbReference type="Gene3D" id="1.10.10.10">
    <property type="entry name" value="Winged helix-like DNA-binding domain superfamily/Winged helix DNA-binding domain"/>
    <property type="match status" value="1"/>
</dbReference>
<dbReference type="Pfam" id="PF12802">
    <property type="entry name" value="MarR_2"/>
    <property type="match status" value="1"/>
</dbReference>
<dbReference type="Proteomes" id="UP000838324">
    <property type="component" value="Unassembled WGS sequence"/>
</dbReference>
<reference evidence="3" key="1">
    <citation type="submission" date="2022-01" db="EMBL/GenBank/DDBJ databases">
        <authorList>
            <person name="Criscuolo A."/>
        </authorList>
    </citation>
    <scope>NUCLEOTIDE SEQUENCE</scope>
    <source>
        <strain evidence="3">CIP111892</strain>
    </source>
</reference>
<name>A0ABM9BQ79_9BACL</name>
<dbReference type="InterPro" id="IPR036388">
    <property type="entry name" value="WH-like_DNA-bd_sf"/>
</dbReference>
<gene>
    <name evidence="3" type="ORF">PAECIP111892_00445</name>
</gene>
<dbReference type="RefSeq" id="WP_236329334.1">
    <property type="nucleotide sequence ID" value="NZ_CAKMMG010000001.1"/>
</dbReference>